<feature type="transmembrane region" description="Helical" evidence="1">
    <location>
        <begin position="6"/>
        <end position="26"/>
    </location>
</feature>
<keyword evidence="3" id="KW-1185">Reference proteome</keyword>
<sequence length="80" mass="8787">MIALVVLVIGATSAYVLLMAVFGYLARQAQRKAPPDKQVEVLDAIARLAAQLFRLFPFALGQRRHRAGEIAAPSPEKQTR</sequence>
<evidence type="ECO:0000313" key="3">
    <source>
        <dbReference type="Proteomes" id="UP000243542"/>
    </source>
</evidence>
<gene>
    <name evidence="2" type="ORF">ATK36_2449</name>
</gene>
<keyword evidence="1" id="KW-0472">Membrane</keyword>
<dbReference type="Proteomes" id="UP000243542">
    <property type="component" value="Unassembled WGS sequence"/>
</dbReference>
<organism evidence="2 3">
    <name type="scientific">Amycolatopsis sulphurea</name>
    <dbReference type="NCBI Taxonomy" id="76022"/>
    <lineage>
        <taxon>Bacteria</taxon>
        <taxon>Bacillati</taxon>
        <taxon>Actinomycetota</taxon>
        <taxon>Actinomycetes</taxon>
        <taxon>Pseudonocardiales</taxon>
        <taxon>Pseudonocardiaceae</taxon>
        <taxon>Amycolatopsis</taxon>
    </lineage>
</organism>
<evidence type="ECO:0000313" key="2">
    <source>
        <dbReference type="EMBL" id="PFG47407.1"/>
    </source>
</evidence>
<reference evidence="2 3" key="1">
    <citation type="submission" date="2017-10" db="EMBL/GenBank/DDBJ databases">
        <title>Sequencing the genomes of 1000 actinobacteria strains.</title>
        <authorList>
            <person name="Klenk H.-P."/>
        </authorList>
    </citation>
    <scope>NUCLEOTIDE SEQUENCE [LARGE SCALE GENOMIC DNA]</scope>
    <source>
        <strain evidence="2 3">DSM 46092</strain>
    </source>
</reference>
<comment type="caution">
    <text evidence="2">The sequence shown here is derived from an EMBL/GenBank/DDBJ whole genome shotgun (WGS) entry which is preliminary data.</text>
</comment>
<keyword evidence="1" id="KW-0812">Transmembrane</keyword>
<evidence type="ECO:0000256" key="1">
    <source>
        <dbReference type="SAM" id="Phobius"/>
    </source>
</evidence>
<dbReference type="EMBL" id="PDJK01000002">
    <property type="protein sequence ID" value="PFG47407.1"/>
    <property type="molecule type" value="Genomic_DNA"/>
</dbReference>
<protein>
    <submittedName>
        <fullName evidence="2">Uncharacterized protein</fullName>
    </submittedName>
</protein>
<dbReference type="RefSeq" id="WP_098511331.1">
    <property type="nucleotide sequence ID" value="NZ_JBIAKZ010000011.1"/>
</dbReference>
<keyword evidence="1" id="KW-1133">Transmembrane helix</keyword>
<dbReference type="AlphaFoldDB" id="A0A2A9F7M0"/>
<name>A0A2A9F7M0_9PSEU</name>
<proteinExistence type="predicted"/>
<accession>A0A2A9F7M0</accession>